<keyword evidence="8" id="KW-0282">Flagellum</keyword>
<feature type="region of interest" description="Disordered" evidence="5">
    <location>
        <begin position="257"/>
        <end position="276"/>
    </location>
</feature>
<sequence>MGLRINNNIAAVNSYRNLAASDKAMSGSLEKLSSGFRINKAADDAAGLVVSEGLRSQINGMTQAARNAQDGVNVAQTADGALGVSTSILQRMRDLATQAANAGSQDVLAKDAAQKELTQLNAELDRISTTTSFGNTKLLDGTYGVTAKVDGDASTRAVSASNPIEIRSAAVTNRNDVAALTTVSVNGASATLTIASTNLPAKQEFADANAYAAALTTAARTQLTADGGSAAVDGTLTATAAVDKATGLVTISWTQTGGTGPAAGTRTPGGGQSALSGGDAIRAGVDGKVSTRDLAANNILNLRNLKTASGESFGPATGVDVTLDAADHASADALLTAVNAKISSALIAAGGKGDEVVMKNDVVPGGTGYKLSLTSISSDFTLGATTNALGLTSSATVQKGNTGVFQVGANAGETITMGVTGVSSAALGTSSIDLRVNASEAITKISKALDSISSQRASIGAIQNRFEHAVNNLNVSIENITASESAIRDTDMAKEMTKFTKNQILSQAGTSMLAQANSASQNILSLLRG</sequence>
<keyword evidence="8" id="KW-0966">Cell projection</keyword>
<dbReference type="EMBL" id="CP000750">
    <property type="protein sequence ID" value="ABS03112.1"/>
    <property type="molecule type" value="Genomic_DNA"/>
</dbReference>
<dbReference type="PANTHER" id="PTHR42792:SF2">
    <property type="entry name" value="FLAGELLIN"/>
    <property type="match status" value="1"/>
</dbReference>
<name>A6W8H3_KINRD</name>
<dbReference type="STRING" id="266940.Krad_1626"/>
<dbReference type="Gene3D" id="1.20.1330.10">
    <property type="entry name" value="f41 fragment of flagellin, N-terminal domain"/>
    <property type="match status" value="2"/>
</dbReference>
<proteinExistence type="inferred from homology"/>
<feature type="compositionally biased region" description="Gly residues" evidence="5">
    <location>
        <begin position="257"/>
        <end position="272"/>
    </location>
</feature>
<dbReference type="Proteomes" id="UP000001116">
    <property type="component" value="Chromosome"/>
</dbReference>
<evidence type="ECO:0000259" key="6">
    <source>
        <dbReference type="Pfam" id="PF00669"/>
    </source>
</evidence>
<organism evidence="8 9">
    <name type="scientific">Kineococcus radiotolerans (strain ATCC BAA-149 / DSM 14245 / SRS30216)</name>
    <dbReference type="NCBI Taxonomy" id="266940"/>
    <lineage>
        <taxon>Bacteria</taxon>
        <taxon>Bacillati</taxon>
        <taxon>Actinomycetota</taxon>
        <taxon>Actinomycetes</taxon>
        <taxon>Kineosporiales</taxon>
        <taxon>Kineosporiaceae</taxon>
        <taxon>Kineococcus</taxon>
    </lineage>
</organism>
<evidence type="ECO:0000256" key="2">
    <source>
        <dbReference type="ARBA" id="ARBA00020110"/>
    </source>
</evidence>
<dbReference type="SUPFAM" id="SSF64518">
    <property type="entry name" value="Phase 1 flagellin"/>
    <property type="match status" value="2"/>
</dbReference>
<keyword evidence="3 4" id="KW-0975">Bacterial flagellum</keyword>
<dbReference type="GO" id="GO:0005576">
    <property type="term" value="C:extracellular region"/>
    <property type="evidence" value="ECO:0007669"/>
    <property type="project" value="UniProtKB-SubCell"/>
</dbReference>
<dbReference type="GO" id="GO:0005198">
    <property type="term" value="F:structural molecule activity"/>
    <property type="evidence" value="ECO:0007669"/>
    <property type="project" value="UniProtKB-UniRule"/>
</dbReference>
<dbReference type="KEGG" id="kra:Krad_1626"/>
<keyword evidence="4" id="KW-0964">Secreted</keyword>
<dbReference type="AlphaFoldDB" id="A6W8H3"/>
<evidence type="ECO:0000256" key="1">
    <source>
        <dbReference type="ARBA" id="ARBA00005709"/>
    </source>
</evidence>
<dbReference type="Gene3D" id="3.30.70.2120">
    <property type="match status" value="1"/>
</dbReference>
<dbReference type="GO" id="GO:0009288">
    <property type="term" value="C:bacterial-type flagellum"/>
    <property type="evidence" value="ECO:0007669"/>
    <property type="project" value="UniProtKB-SubCell"/>
</dbReference>
<keyword evidence="8" id="KW-0969">Cilium</keyword>
<dbReference type="PANTHER" id="PTHR42792">
    <property type="entry name" value="FLAGELLIN"/>
    <property type="match status" value="1"/>
</dbReference>
<evidence type="ECO:0000259" key="7">
    <source>
        <dbReference type="Pfam" id="PF00700"/>
    </source>
</evidence>
<evidence type="ECO:0000313" key="8">
    <source>
        <dbReference type="EMBL" id="ABS03112.1"/>
    </source>
</evidence>
<dbReference type="Pfam" id="PF00669">
    <property type="entry name" value="Flagellin_N"/>
    <property type="match status" value="1"/>
</dbReference>
<dbReference type="InterPro" id="IPR042187">
    <property type="entry name" value="Flagellin_C_sub2"/>
</dbReference>
<dbReference type="eggNOG" id="COG1344">
    <property type="taxonomic scope" value="Bacteria"/>
</dbReference>
<reference evidence="9" key="1">
    <citation type="journal article" date="2008" name="PLoS ONE">
        <title>Survival in nuclear waste, extreme resistance, and potential applications gleaned from the genome sequence of Kineococcus radiotolerans SRS30216.</title>
        <authorList>
            <person name="Bagwell C.E."/>
            <person name="Bhat S."/>
            <person name="Hawkins G.M."/>
            <person name="Smith B.W."/>
            <person name="Biswas T."/>
            <person name="Hoover T.R."/>
            <person name="Saunders E."/>
            <person name="Han C.S."/>
            <person name="Tsodikov O.V."/>
            <person name="Shimkets L.J."/>
        </authorList>
    </citation>
    <scope>NUCLEOTIDE SEQUENCE [LARGE SCALE GENOMIC DNA]</scope>
    <source>
        <strain evidence="9">ATCC BAA-149 / DSM 14245 / SRS30216</strain>
    </source>
</reference>
<protein>
    <recommendedName>
        <fullName evidence="2 4">Flagellin</fullName>
    </recommendedName>
</protein>
<dbReference type="Pfam" id="PF00700">
    <property type="entry name" value="Flagellin_C"/>
    <property type="match status" value="1"/>
</dbReference>
<accession>A6W8H3</accession>
<gene>
    <name evidence="8" type="ordered locus">Krad_1626</name>
</gene>
<comment type="function">
    <text evidence="4">Flagellin is the subunit protein which polymerizes to form the filaments of bacterial flagella.</text>
</comment>
<evidence type="ECO:0000256" key="3">
    <source>
        <dbReference type="ARBA" id="ARBA00023143"/>
    </source>
</evidence>
<evidence type="ECO:0000256" key="5">
    <source>
        <dbReference type="SAM" id="MobiDB-lite"/>
    </source>
</evidence>
<dbReference type="Gene3D" id="6.10.10.10">
    <property type="entry name" value="Flagellar export chaperone, C-terminal domain"/>
    <property type="match status" value="1"/>
</dbReference>
<keyword evidence="9" id="KW-1185">Reference proteome</keyword>
<dbReference type="InterPro" id="IPR001492">
    <property type="entry name" value="Flagellin"/>
</dbReference>
<dbReference type="InterPro" id="IPR046358">
    <property type="entry name" value="Flagellin_C"/>
</dbReference>
<feature type="domain" description="Flagellin C-terminal" evidence="7">
    <location>
        <begin position="443"/>
        <end position="527"/>
    </location>
</feature>
<evidence type="ECO:0000256" key="4">
    <source>
        <dbReference type="RuleBase" id="RU362073"/>
    </source>
</evidence>
<comment type="similarity">
    <text evidence="1 4">Belongs to the bacterial flagellin family.</text>
</comment>
<dbReference type="PRINTS" id="PR00207">
    <property type="entry name" value="FLAGELLIN"/>
</dbReference>
<dbReference type="HOGENOM" id="CLU_011142_3_2_11"/>
<dbReference type="RefSeq" id="WP_011981749.1">
    <property type="nucleotide sequence ID" value="NC_009664.2"/>
</dbReference>
<dbReference type="InterPro" id="IPR001029">
    <property type="entry name" value="Flagellin_N"/>
</dbReference>
<evidence type="ECO:0000313" key="9">
    <source>
        <dbReference type="Proteomes" id="UP000001116"/>
    </source>
</evidence>
<comment type="subcellular location">
    <subcellularLocation>
        <location evidence="4">Secreted</location>
    </subcellularLocation>
    <subcellularLocation>
        <location evidence="4">Bacterial flagellum</location>
    </subcellularLocation>
</comment>
<feature type="domain" description="Flagellin N-terminal" evidence="6">
    <location>
        <begin position="5"/>
        <end position="142"/>
    </location>
</feature>